<evidence type="ECO:0000256" key="2">
    <source>
        <dbReference type="ARBA" id="ARBA00012571"/>
    </source>
</evidence>
<gene>
    <name evidence="6" type="ORF">K461DRAFT_293944</name>
</gene>
<evidence type="ECO:0000256" key="1">
    <source>
        <dbReference type="ARBA" id="ARBA00007469"/>
    </source>
</evidence>
<proteinExistence type="inferred from homology"/>
<comment type="similarity">
    <text evidence="1 4">Belongs to the RNase T2 family.</text>
</comment>
<dbReference type="Pfam" id="PF00445">
    <property type="entry name" value="Ribonuclease_T2"/>
    <property type="match status" value="1"/>
</dbReference>
<dbReference type="GO" id="GO:0003723">
    <property type="term" value="F:RNA binding"/>
    <property type="evidence" value="ECO:0007669"/>
    <property type="project" value="InterPro"/>
</dbReference>
<dbReference type="PANTHER" id="PTHR11240:SF17">
    <property type="entry name" value="RIBONUCLEASE T2"/>
    <property type="match status" value="1"/>
</dbReference>
<reference evidence="6" key="1">
    <citation type="journal article" date="2020" name="Stud. Mycol.">
        <title>101 Dothideomycetes genomes: a test case for predicting lifestyles and emergence of pathogens.</title>
        <authorList>
            <person name="Haridas S."/>
            <person name="Albert R."/>
            <person name="Binder M."/>
            <person name="Bloem J."/>
            <person name="Labutti K."/>
            <person name="Salamov A."/>
            <person name="Andreopoulos B."/>
            <person name="Baker S."/>
            <person name="Barry K."/>
            <person name="Bills G."/>
            <person name="Bluhm B."/>
            <person name="Cannon C."/>
            <person name="Castanera R."/>
            <person name="Culley D."/>
            <person name="Daum C."/>
            <person name="Ezra D."/>
            <person name="Gonzalez J."/>
            <person name="Henrissat B."/>
            <person name="Kuo A."/>
            <person name="Liang C."/>
            <person name="Lipzen A."/>
            <person name="Lutzoni F."/>
            <person name="Magnuson J."/>
            <person name="Mondo S."/>
            <person name="Nolan M."/>
            <person name="Ohm R."/>
            <person name="Pangilinan J."/>
            <person name="Park H.-J."/>
            <person name="Ramirez L."/>
            <person name="Alfaro M."/>
            <person name="Sun H."/>
            <person name="Tritt A."/>
            <person name="Yoshinaga Y."/>
            <person name="Zwiers L.-H."/>
            <person name="Turgeon B."/>
            <person name="Goodwin S."/>
            <person name="Spatafora J."/>
            <person name="Crous P."/>
            <person name="Grigoriev I."/>
        </authorList>
    </citation>
    <scope>NUCLEOTIDE SEQUENCE</scope>
    <source>
        <strain evidence="6">CBS 260.36</strain>
    </source>
</reference>
<name>A0A9P4MFD9_9PEZI</name>
<evidence type="ECO:0000256" key="5">
    <source>
        <dbReference type="SAM" id="MobiDB-lite"/>
    </source>
</evidence>
<accession>A0A9P4MFD9</accession>
<sequence>MVRSDILAAAAFATAATASLYGESNCNHTCALTNSASILSCSAAADPSKVDSCCVETFGGLFVSTQFWSTYTGLESQGQLLPAAQWTLHGLWPDFCNGSYTQYCDLNRQYDPTPSPNTTNSKPDGTPVPPYKGPGVDTFIKEFGRYDLLDWMNRYWINQGAPNADFWAHEFSKHATCYSTFDVPCYGPHYVPHQEVVEFYQTAITYYRRRPTYDWLAAAGIRPSNSTTYSLSDMQAALRKGYGALPYVGCTGPRYNSTEAGKGSTDNGRTIVDEMWYYLHIYGRPQDGHGVPIDATGSVSSCATTKGALTYPLRSAGSIRTVPHA</sequence>
<evidence type="ECO:0000313" key="6">
    <source>
        <dbReference type="EMBL" id="KAF2152265.1"/>
    </source>
</evidence>
<dbReference type="GO" id="GO:0033897">
    <property type="term" value="F:ribonuclease T2 activity"/>
    <property type="evidence" value="ECO:0007669"/>
    <property type="project" value="UniProtKB-EC"/>
</dbReference>
<dbReference type="GO" id="GO:0005576">
    <property type="term" value="C:extracellular region"/>
    <property type="evidence" value="ECO:0007669"/>
    <property type="project" value="TreeGrafter"/>
</dbReference>
<dbReference type="OrthoDB" id="435754at2759"/>
<dbReference type="SUPFAM" id="SSF55895">
    <property type="entry name" value="Ribonuclease Rh-like"/>
    <property type="match status" value="1"/>
</dbReference>
<keyword evidence="3" id="KW-0378">Hydrolase</keyword>
<dbReference type="GO" id="GO:0006401">
    <property type="term" value="P:RNA catabolic process"/>
    <property type="evidence" value="ECO:0007669"/>
    <property type="project" value="TreeGrafter"/>
</dbReference>
<comment type="caution">
    <text evidence="6">The sequence shown here is derived from an EMBL/GenBank/DDBJ whole genome shotgun (WGS) entry which is preliminary data.</text>
</comment>
<evidence type="ECO:0000256" key="3">
    <source>
        <dbReference type="ARBA" id="ARBA00022759"/>
    </source>
</evidence>
<keyword evidence="3" id="KW-0255">Endonuclease</keyword>
<keyword evidence="3" id="KW-0540">Nuclease</keyword>
<dbReference type="InterPro" id="IPR018188">
    <property type="entry name" value="RNase_T2_His_AS_1"/>
</dbReference>
<dbReference type="EC" id="4.6.1.19" evidence="2"/>
<feature type="region of interest" description="Disordered" evidence="5">
    <location>
        <begin position="112"/>
        <end position="131"/>
    </location>
</feature>
<evidence type="ECO:0000256" key="4">
    <source>
        <dbReference type="RuleBase" id="RU004328"/>
    </source>
</evidence>
<dbReference type="PANTHER" id="PTHR11240">
    <property type="entry name" value="RIBONUCLEASE T2"/>
    <property type="match status" value="1"/>
</dbReference>
<dbReference type="InterPro" id="IPR036430">
    <property type="entry name" value="RNase_T2-like_sf"/>
</dbReference>
<dbReference type="Proteomes" id="UP000799439">
    <property type="component" value="Unassembled WGS sequence"/>
</dbReference>
<organism evidence="6 7">
    <name type="scientific">Myriangium duriaei CBS 260.36</name>
    <dbReference type="NCBI Taxonomy" id="1168546"/>
    <lineage>
        <taxon>Eukaryota</taxon>
        <taxon>Fungi</taxon>
        <taxon>Dikarya</taxon>
        <taxon>Ascomycota</taxon>
        <taxon>Pezizomycotina</taxon>
        <taxon>Dothideomycetes</taxon>
        <taxon>Dothideomycetidae</taxon>
        <taxon>Myriangiales</taxon>
        <taxon>Myriangiaceae</taxon>
        <taxon>Myriangium</taxon>
    </lineage>
</organism>
<dbReference type="InterPro" id="IPR001568">
    <property type="entry name" value="RNase_T2-like"/>
</dbReference>
<dbReference type="PROSITE" id="PS00530">
    <property type="entry name" value="RNASE_T2_1"/>
    <property type="match status" value="1"/>
</dbReference>
<protein>
    <recommendedName>
        <fullName evidence="2">ribonuclease T2</fullName>
        <ecNumber evidence="2">4.6.1.19</ecNumber>
    </recommendedName>
</protein>
<dbReference type="PROSITE" id="PS00531">
    <property type="entry name" value="RNASE_T2_2"/>
    <property type="match status" value="1"/>
</dbReference>
<keyword evidence="7" id="KW-1185">Reference proteome</keyword>
<dbReference type="EMBL" id="ML996086">
    <property type="protein sequence ID" value="KAF2152265.1"/>
    <property type="molecule type" value="Genomic_DNA"/>
</dbReference>
<dbReference type="InterPro" id="IPR033130">
    <property type="entry name" value="RNase_T2_His_AS_2"/>
</dbReference>
<dbReference type="AlphaFoldDB" id="A0A9P4MFD9"/>
<dbReference type="Gene3D" id="3.90.730.10">
    <property type="entry name" value="Ribonuclease T2-like"/>
    <property type="match status" value="1"/>
</dbReference>
<evidence type="ECO:0000313" key="7">
    <source>
        <dbReference type="Proteomes" id="UP000799439"/>
    </source>
</evidence>